<keyword evidence="3 5" id="KW-0378">Hydrolase</keyword>
<evidence type="ECO:0000256" key="4">
    <source>
        <dbReference type="ARBA" id="ARBA00023204"/>
    </source>
</evidence>
<dbReference type="GO" id="GO:0003905">
    <property type="term" value="F:alkylbase DNA N-glycosylase activity"/>
    <property type="evidence" value="ECO:0007669"/>
    <property type="project" value="InterPro"/>
</dbReference>
<dbReference type="InterPro" id="IPR011034">
    <property type="entry name" value="Formyl_transferase-like_C_sf"/>
</dbReference>
<reference evidence="6" key="1">
    <citation type="submission" date="2020-10" db="EMBL/GenBank/DDBJ databases">
        <authorList>
            <person name="Gilroy R."/>
        </authorList>
    </citation>
    <scope>NUCLEOTIDE SEQUENCE</scope>
    <source>
        <strain evidence="6">ChiGjej1B1-24693</strain>
    </source>
</reference>
<accession>A0A9D1KL07</accession>
<sequence>MGTVTPLELSDRALEVAPRLIGAVLEHGPVALVITEVEAYEGLDDPASHAWRGPTPRSQIMFGPSGRVYVYLSHGIHHAMNLVCGPDGTASAVLVRAGRIIAGLDLARQRRPGVSDPRLARGPGNLTRALGIGADDNGALLGQRIDDRALAVAPDRVRSGPRVGVSRAADRAWRFWLADEATVSAYRRSSRARGGS</sequence>
<dbReference type="NCBIfam" id="NF002003">
    <property type="entry name" value="PRK00802.1-3"/>
    <property type="match status" value="1"/>
</dbReference>
<evidence type="ECO:0000256" key="2">
    <source>
        <dbReference type="ARBA" id="ARBA00022763"/>
    </source>
</evidence>
<dbReference type="InterPro" id="IPR003180">
    <property type="entry name" value="MPG"/>
</dbReference>
<comment type="similarity">
    <text evidence="1 5">Belongs to the DNA glycosylase MPG family.</text>
</comment>
<dbReference type="GO" id="GO:0006284">
    <property type="term" value="P:base-excision repair"/>
    <property type="evidence" value="ECO:0007669"/>
    <property type="project" value="InterPro"/>
</dbReference>
<evidence type="ECO:0000313" key="6">
    <source>
        <dbReference type="EMBL" id="HIT74779.1"/>
    </source>
</evidence>
<dbReference type="HAMAP" id="MF_00527">
    <property type="entry name" value="3MGH"/>
    <property type="match status" value="1"/>
</dbReference>
<dbReference type="Gene3D" id="3.10.300.10">
    <property type="entry name" value="Methylpurine-DNA glycosylase (MPG)"/>
    <property type="match status" value="1"/>
</dbReference>
<evidence type="ECO:0000256" key="5">
    <source>
        <dbReference type="HAMAP-Rule" id="MF_00527"/>
    </source>
</evidence>
<evidence type="ECO:0000313" key="7">
    <source>
        <dbReference type="Proteomes" id="UP000886842"/>
    </source>
</evidence>
<dbReference type="GO" id="GO:0003677">
    <property type="term" value="F:DNA binding"/>
    <property type="evidence" value="ECO:0007669"/>
    <property type="project" value="InterPro"/>
</dbReference>
<comment type="caution">
    <text evidence="6">The sequence shown here is derived from an EMBL/GenBank/DDBJ whole genome shotgun (WGS) entry which is preliminary data.</text>
</comment>
<gene>
    <name evidence="6" type="ORF">IAA98_04270</name>
</gene>
<name>A0A9D1KL07_9ACTN</name>
<dbReference type="InterPro" id="IPR036995">
    <property type="entry name" value="MPG_sf"/>
</dbReference>
<dbReference type="SUPFAM" id="SSF50486">
    <property type="entry name" value="FMT C-terminal domain-like"/>
    <property type="match status" value="1"/>
</dbReference>
<keyword evidence="6" id="KW-0326">Glycosidase</keyword>
<evidence type="ECO:0000256" key="3">
    <source>
        <dbReference type="ARBA" id="ARBA00022801"/>
    </source>
</evidence>
<dbReference type="PANTHER" id="PTHR10429">
    <property type="entry name" value="DNA-3-METHYLADENINE GLYCOSYLASE"/>
    <property type="match status" value="1"/>
</dbReference>
<proteinExistence type="inferred from homology"/>
<keyword evidence="4 5" id="KW-0234">DNA repair</keyword>
<dbReference type="AlphaFoldDB" id="A0A9D1KL07"/>
<dbReference type="NCBIfam" id="TIGR00567">
    <property type="entry name" value="3mg"/>
    <property type="match status" value="1"/>
</dbReference>
<dbReference type="EC" id="3.2.2.-" evidence="5"/>
<dbReference type="PANTHER" id="PTHR10429:SF0">
    <property type="entry name" value="DNA-3-METHYLADENINE GLYCOSYLASE"/>
    <property type="match status" value="1"/>
</dbReference>
<dbReference type="CDD" id="cd00540">
    <property type="entry name" value="AAG"/>
    <property type="match status" value="1"/>
</dbReference>
<reference evidence="6" key="2">
    <citation type="journal article" date="2021" name="PeerJ">
        <title>Extensive microbial diversity within the chicken gut microbiome revealed by metagenomics and culture.</title>
        <authorList>
            <person name="Gilroy R."/>
            <person name="Ravi A."/>
            <person name="Getino M."/>
            <person name="Pursley I."/>
            <person name="Horton D.L."/>
            <person name="Alikhan N.F."/>
            <person name="Baker D."/>
            <person name="Gharbi K."/>
            <person name="Hall N."/>
            <person name="Watson M."/>
            <person name="Adriaenssens E.M."/>
            <person name="Foster-Nyarko E."/>
            <person name="Jarju S."/>
            <person name="Secka A."/>
            <person name="Antonio M."/>
            <person name="Oren A."/>
            <person name="Chaudhuri R.R."/>
            <person name="La Ragione R."/>
            <person name="Hildebrand F."/>
            <person name="Pallen M.J."/>
        </authorList>
    </citation>
    <scope>NUCLEOTIDE SEQUENCE</scope>
    <source>
        <strain evidence="6">ChiGjej1B1-24693</strain>
    </source>
</reference>
<organism evidence="6 7">
    <name type="scientific">Candidatus Avipropionibacterium avicola</name>
    <dbReference type="NCBI Taxonomy" id="2840701"/>
    <lineage>
        <taxon>Bacteria</taxon>
        <taxon>Bacillati</taxon>
        <taxon>Actinomycetota</taxon>
        <taxon>Actinomycetes</taxon>
        <taxon>Propionibacteriales</taxon>
        <taxon>Propionibacteriaceae</taxon>
        <taxon>Propionibacteriaceae incertae sedis</taxon>
        <taxon>Candidatus Avipropionibacterium</taxon>
    </lineage>
</organism>
<protein>
    <recommendedName>
        <fullName evidence="5">Putative 3-methyladenine DNA glycosylase</fullName>
        <ecNumber evidence="5">3.2.2.-</ecNumber>
    </recommendedName>
</protein>
<keyword evidence="2 5" id="KW-0227">DNA damage</keyword>
<evidence type="ECO:0000256" key="1">
    <source>
        <dbReference type="ARBA" id="ARBA00009232"/>
    </source>
</evidence>
<dbReference type="EMBL" id="DVLP01000125">
    <property type="protein sequence ID" value="HIT74779.1"/>
    <property type="molecule type" value="Genomic_DNA"/>
</dbReference>
<dbReference type="Pfam" id="PF02245">
    <property type="entry name" value="Pur_DNA_glyco"/>
    <property type="match status" value="1"/>
</dbReference>
<dbReference type="Proteomes" id="UP000886842">
    <property type="component" value="Unassembled WGS sequence"/>
</dbReference>